<accession>A0A0B0DE16</accession>
<comment type="caution">
    <text evidence="1">The sequence shown here is derived from an EMBL/GenBank/DDBJ whole genome shotgun (WGS) entry which is preliminary data.</text>
</comment>
<organism evidence="1 2">
    <name type="scientific">Kocuria marina</name>
    <dbReference type="NCBI Taxonomy" id="223184"/>
    <lineage>
        <taxon>Bacteria</taxon>
        <taxon>Bacillati</taxon>
        <taxon>Actinomycetota</taxon>
        <taxon>Actinomycetes</taxon>
        <taxon>Micrococcales</taxon>
        <taxon>Micrococcaceae</taxon>
        <taxon>Kocuria</taxon>
    </lineage>
</organism>
<proteinExistence type="predicted"/>
<dbReference type="AlphaFoldDB" id="A0A0B0DE16"/>
<dbReference type="eggNOG" id="COG4372">
    <property type="taxonomic scope" value="Bacteria"/>
</dbReference>
<dbReference type="Gene3D" id="3.40.50.2000">
    <property type="entry name" value="Glycogen Phosphorylase B"/>
    <property type="match status" value="1"/>
</dbReference>
<dbReference type="Proteomes" id="UP000030664">
    <property type="component" value="Unassembled WGS sequence"/>
</dbReference>
<sequence>MEIETSSTQDLANSALAMIEFQDADEQPLDPSPDLAINVKLGNYCYLTTGSSTDVSKTDIEIEVPADASALKISGRQWKTRNATTVLDSPRVSEVEGQTHDDVFVKNMEWLRNLPAQSALVVLYTTAPPVGHPTLSLRPNRLAEEYRRLGIEVIFFPFSSIKNDQRLTDTGIVQFSRTELDQVNEVLRTRHGTGNLFICSSFPDIGALTTIDLLKASGWLTMYEVRDEMEEFNRVGYSKWFEPELERQVVQRVDSIVTVSPRLAEKMSIISRGTASPVVIQNAAPPALIAKGATLRTPEALASRLDHRVIGYMGHLTDSWFDWDLLITCAVTNPDLQFEIIGHGLPKNLDLPENVTHLGPRTHEEFLKICRRWLVGIIPFQPTPLTYAVDPNKIYEYLAAGLRTVTAPMGSVALCPSTYVYERPEDFPSTLRRAVEEEFSEGELQIINEYVVGAGWENRARTMVTVSGLEGMDL</sequence>
<evidence type="ECO:0000313" key="1">
    <source>
        <dbReference type="EMBL" id="KHE74975.1"/>
    </source>
</evidence>
<reference evidence="1 2" key="1">
    <citation type="submission" date="2014-09" db="EMBL/GenBank/DDBJ databases">
        <title>High-quality draft genome sequence of Kocuria marina SO9-6, an actinobacterium isolated from a copper mine.</title>
        <authorList>
            <person name="Castro D.B."/>
            <person name="Pereira L.B."/>
            <person name="Silva M.V."/>
            <person name="Silva B.P."/>
            <person name="Zanardi B.R."/>
            <person name="Carlos C."/>
            <person name="Belgini D.R."/>
            <person name="Limache E.G."/>
            <person name="Lacerda G.V."/>
            <person name="Nery M.B."/>
            <person name="Gomes M.B."/>
            <person name="Souza S."/>
            <person name="Silva T.M."/>
            <person name="Rodrigues V.D."/>
            <person name="Paulino L.C."/>
            <person name="Vicentini R."/>
            <person name="Ferraz L.F."/>
            <person name="Ottoboni L.M."/>
        </authorList>
    </citation>
    <scope>NUCLEOTIDE SEQUENCE [LARGE SCALE GENOMIC DNA]</scope>
    <source>
        <strain evidence="1 2">SO9-6</strain>
    </source>
</reference>
<evidence type="ECO:0000313" key="2">
    <source>
        <dbReference type="Proteomes" id="UP000030664"/>
    </source>
</evidence>
<protein>
    <recommendedName>
        <fullName evidence="3">Glycosyltransferase</fullName>
    </recommendedName>
</protein>
<evidence type="ECO:0008006" key="3">
    <source>
        <dbReference type="Google" id="ProtNLM"/>
    </source>
</evidence>
<gene>
    <name evidence="1" type="ORF">AS25_04080</name>
</gene>
<dbReference type="STRING" id="223184.AS25_04080"/>
<dbReference type="EMBL" id="JROM01000016">
    <property type="protein sequence ID" value="KHE74975.1"/>
    <property type="molecule type" value="Genomic_DNA"/>
</dbReference>
<name>A0A0B0DE16_9MICC</name>
<dbReference type="RefSeq" id="WP_035961991.1">
    <property type="nucleotide sequence ID" value="NZ_JROM01000016.1"/>
</dbReference>
<dbReference type="SUPFAM" id="SSF53756">
    <property type="entry name" value="UDP-Glycosyltransferase/glycogen phosphorylase"/>
    <property type="match status" value="1"/>
</dbReference>